<dbReference type="FunFam" id="3.10.20.340:FF:000003">
    <property type="entry name" value="Arginine biosynthesis bifunctional protein ArgJ"/>
    <property type="match status" value="1"/>
</dbReference>
<reference evidence="9 10" key="1">
    <citation type="journal article" date="2013" name="Genome Announc.">
        <title>Draft Genome Sequence of Arthrobacter gangotriensis Strain Lz1yT, Isolated from a Penguin Rookery Soil Sample Collected in Antarctica, near the Indian Station Dakshin Gangotri.</title>
        <authorList>
            <person name="Shivaji S."/>
            <person name="Ara S."/>
            <person name="Bandi S."/>
            <person name="Singh A."/>
            <person name="Kumar Pinnaka A."/>
        </authorList>
    </citation>
    <scope>NUCLEOTIDE SEQUENCE [LARGE SCALE GENOMIC DNA]</scope>
    <source>
        <strain evidence="9 10">Lz1y</strain>
    </source>
</reference>
<dbReference type="EMBL" id="AOCK01000010">
    <property type="protein sequence ID" value="EMQ97513.1"/>
    <property type="molecule type" value="Genomic_DNA"/>
</dbReference>
<dbReference type="eggNOG" id="COG1364">
    <property type="taxonomic scope" value="Bacteria"/>
</dbReference>
<comment type="pathway">
    <text evidence="8">Amino-acid biosynthesis; L-arginine biosynthesis; L-ornithine and N-acetyl-L-glutamate from L-glutamate and N(2)-acetyl-L-ornithine (cyclic): step 1/1.</text>
</comment>
<evidence type="ECO:0000256" key="7">
    <source>
        <dbReference type="ARBA" id="ARBA00023315"/>
    </source>
</evidence>
<dbReference type="GO" id="GO:0004042">
    <property type="term" value="F:L-glutamate N-acetyltransferase activity"/>
    <property type="evidence" value="ECO:0007669"/>
    <property type="project" value="UniProtKB-UniRule"/>
</dbReference>
<proteinExistence type="inferred from homology"/>
<keyword evidence="4 8" id="KW-0963">Cytoplasm</keyword>
<comment type="caution">
    <text evidence="9">The sequence shown here is derived from an EMBL/GenBank/DDBJ whole genome shotgun (WGS) entry which is preliminary data.</text>
</comment>
<dbReference type="EC" id="2.3.1.35" evidence="8"/>
<sequence>MSSETTGITYPEGFSASGITAGLKASGTPDLALVRNNGPRFDAAAVFTSNRVAAAPVHWSRQVISDGRADAVVLNSGGANACTGAEGFTNTHTTAEHVAKVLGVSSGDVLVCSTGLIGEQLPMDKILPGIDAAAAALDTGNEFDGGAAAATAIMTTDTVSKQANFTGSGYRIGAMAKGAGMLAPGLATMLVVITTDAVLSPEELDAALREATRVSFDRADSDGCMSTNDTVILLASGASGTTPDSSEFAAGLAEICIELAKALISDAEGAAHEITIRTFNAATEDEAVEVSRTVARSNLFKTAIFGQDPNWGRVLSAVGTTQAAFEPDDLNVSINGVQVCRNGGVGEDRNLVDLTGRNVLVEIDLNAGTDEASLWTNDLTHDYVHENSAYSS</sequence>
<comment type="pathway">
    <text evidence="8">Amino-acid biosynthesis; L-arginine biosynthesis; N(2)-acetyl-L-ornithine from L-glutamate: step 1/4.</text>
</comment>
<evidence type="ECO:0000256" key="4">
    <source>
        <dbReference type="ARBA" id="ARBA00022490"/>
    </source>
</evidence>
<dbReference type="STRING" id="1276920.ADIAG_03308"/>
<comment type="catalytic activity">
    <reaction evidence="8">
        <text>L-glutamate + acetyl-CoA = N-acetyl-L-glutamate + CoA + H(+)</text>
        <dbReference type="Rhea" id="RHEA:24292"/>
        <dbReference type="ChEBI" id="CHEBI:15378"/>
        <dbReference type="ChEBI" id="CHEBI:29985"/>
        <dbReference type="ChEBI" id="CHEBI:44337"/>
        <dbReference type="ChEBI" id="CHEBI:57287"/>
        <dbReference type="ChEBI" id="CHEBI:57288"/>
        <dbReference type="EC" id="2.3.1.1"/>
    </reaction>
</comment>
<evidence type="ECO:0000256" key="3">
    <source>
        <dbReference type="ARBA" id="ARBA00011475"/>
    </source>
</evidence>
<dbReference type="Pfam" id="PF01960">
    <property type="entry name" value="ArgJ"/>
    <property type="match status" value="1"/>
</dbReference>
<feature type="active site" description="Nucleophile" evidence="8">
    <location>
        <position position="188"/>
    </location>
</feature>
<keyword evidence="8" id="KW-0055">Arginine biosynthesis</keyword>
<organism evidence="9 10">
    <name type="scientific">Paeniglutamicibacter gangotriensis Lz1y</name>
    <dbReference type="NCBI Taxonomy" id="1276920"/>
    <lineage>
        <taxon>Bacteria</taxon>
        <taxon>Bacillati</taxon>
        <taxon>Actinomycetota</taxon>
        <taxon>Actinomycetes</taxon>
        <taxon>Micrococcales</taxon>
        <taxon>Micrococcaceae</taxon>
        <taxon>Paeniglutamicibacter</taxon>
    </lineage>
</organism>
<gene>
    <name evidence="8 9" type="primary">argJ</name>
    <name evidence="9" type="ORF">ADIAG_03308</name>
</gene>
<feature type="site" description="Involved in the stabilization of negative charge on the oxyanion by the formation of the oxyanion hole" evidence="8">
    <location>
        <position position="114"/>
    </location>
</feature>
<dbReference type="AlphaFoldDB" id="M7NG60"/>
<feature type="binding site" evidence="8">
    <location>
        <position position="392"/>
    </location>
    <ligand>
        <name>substrate</name>
    </ligand>
</feature>
<comment type="similarity">
    <text evidence="2 8">Belongs to the ArgJ family.</text>
</comment>
<evidence type="ECO:0000313" key="9">
    <source>
        <dbReference type="EMBL" id="EMQ97513.1"/>
    </source>
</evidence>
<dbReference type="InterPro" id="IPR042195">
    <property type="entry name" value="ArgJ_beta_C"/>
</dbReference>
<dbReference type="PATRIC" id="fig|1276920.7.peg.3314"/>
<dbReference type="EC" id="2.3.1.1" evidence="8"/>
<feature type="binding site" evidence="8">
    <location>
        <position position="387"/>
    </location>
    <ligand>
        <name>substrate</name>
    </ligand>
</feature>
<evidence type="ECO:0000313" key="10">
    <source>
        <dbReference type="Proteomes" id="UP000012015"/>
    </source>
</evidence>
<dbReference type="PANTHER" id="PTHR23100">
    <property type="entry name" value="ARGININE BIOSYNTHESIS BIFUNCTIONAL PROTEIN ARGJ"/>
    <property type="match status" value="1"/>
</dbReference>
<dbReference type="NCBIfam" id="NF003802">
    <property type="entry name" value="PRK05388.1"/>
    <property type="match status" value="1"/>
</dbReference>
<keyword evidence="5 8" id="KW-0808">Transferase</keyword>
<evidence type="ECO:0000256" key="6">
    <source>
        <dbReference type="ARBA" id="ARBA00022813"/>
    </source>
</evidence>
<keyword evidence="7 8" id="KW-0012">Acyltransferase</keyword>
<evidence type="ECO:0000256" key="8">
    <source>
        <dbReference type="HAMAP-Rule" id="MF_01106"/>
    </source>
</evidence>
<evidence type="ECO:0000256" key="2">
    <source>
        <dbReference type="ARBA" id="ARBA00006774"/>
    </source>
</evidence>
<dbReference type="UniPathway" id="UPA00068">
    <property type="reaction ID" value="UER00106"/>
</dbReference>
<dbReference type="NCBIfam" id="TIGR00120">
    <property type="entry name" value="ArgJ"/>
    <property type="match status" value="1"/>
</dbReference>
<comment type="subunit">
    <text evidence="3 8">Heterotetramer of two alpha and two beta chains.</text>
</comment>
<feature type="binding site" evidence="8">
    <location>
        <position position="155"/>
    </location>
    <ligand>
        <name>substrate</name>
    </ligand>
</feature>
<dbReference type="HAMAP" id="MF_01106">
    <property type="entry name" value="ArgJ"/>
    <property type="match status" value="1"/>
</dbReference>
<keyword evidence="10" id="KW-1185">Reference proteome</keyword>
<feature type="binding site" evidence="8">
    <location>
        <position position="188"/>
    </location>
    <ligand>
        <name>substrate</name>
    </ligand>
</feature>
<dbReference type="GO" id="GO:0004358">
    <property type="term" value="F:L-glutamate N-acetyltransferase activity, acting on acetyl-L-ornithine as donor"/>
    <property type="evidence" value="ECO:0007669"/>
    <property type="project" value="UniProtKB-UniRule"/>
</dbReference>
<feature type="chain" id="PRO_5023377291" description="Arginine biosynthesis bifunctional protein ArgJ alpha chain" evidence="8">
    <location>
        <begin position="1"/>
        <end position="187"/>
    </location>
</feature>
<keyword evidence="8" id="KW-0028">Amino-acid biosynthesis</keyword>
<dbReference type="InterPro" id="IPR002813">
    <property type="entry name" value="Arg_biosynth_ArgJ"/>
</dbReference>
<feature type="site" description="Cleavage; by autolysis" evidence="8">
    <location>
        <begin position="187"/>
        <end position="188"/>
    </location>
</feature>
<comment type="subcellular location">
    <subcellularLocation>
        <location evidence="1 8">Cytoplasm</location>
    </subcellularLocation>
</comment>
<evidence type="ECO:0000256" key="1">
    <source>
        <dbReference type="ARBA" id="ARBA00004496"/>
    </source>
</evidence>
<dbReference type="Proteomes" id="UP000012015">
    <property type="component" value="Unassembled WGS sequence"/>
</dbReference>
<name>M7NG60_9MICC</name>
<feature type="site" description="Involved in the stabilization of negative charge on the oxyanion by the formation of the oxyanion hole" evidence="8">
    <location>
        <position position="115"/>
    </location>
</feature>
<accession>M7NG60</accession>
<dbReference type="Gene3D" id="3.60.70.12">
    <property type="entry name" value="L-amino peptidase D-ALA esterase/amidase"/>
    <property type="match status" value="1"/>
</dbReference>
<dbReference type="InterPro" id="IPR016117">
    <property type="entry name" value="ArgJ-like_dom_sf"/>
</dbReference>
<dbReference type="SUPFAM" id="SSF56266">
    <property type="entry name" value="DmpA/ArgJ-like"/>
    <property type="match status" value="1"/>
</dbReference>
<comment type="function">
    <text evidence="8">Catalyzes two activities which are involved in the cyclic version of arginine biosynthesis: the synthesis of N-acetylglutamate from glutamate and acetyl-CoA as the acetyl donor, and of ornithine by transacetylation between N(2)-acetylornithine and glutamate.</text>
</comment>
<feature type="binding site" evidence="8">
    <location>
        <position position="177"/>
    </location>
    <ligand>
        <name>substrate</name>
    </ligand>
</feature>
<keyword evidence="6 8" id="KW-0068">Autocatalytic cleavage</keyword>
<dbReference type="RefSeq" id="WP_007272475.1">
    <property type="nucleotide sequence ID" value="NZ_AOCK01000010.1"/>
</dbReference>
<dbReference type="Gene3D" id="3.10.20.340">
    <property type="entry name" value="ArgJ beta chain, C-terminal domain"/>
    <property type="match status" value="1"/>
</dbReference>
<dbReference type="GO" id="GO:0005737">
    <property type="term" value="C:cytoplasm"/>
    <property type="evidence" value="ECO:0007669"/>
    <property type="project" value="UniProtKB-SubCell"/>
</dbReference>
<comment type="catalytic activity">
    <reaction evidence="8">
        <text>N(2)-acetyl-L-ornithine + L-glutamate = N-acetyl-L-glutamate + L-ornithine</text>
        <dbReference type="Rhea" id="RHEA:15349"/>
        <dbReference type="ChEBI" id="CHEBI:29985"/>
        <dbReference type="ChEBI" id="CHEBI:44337"/>
        <dbReference type="ChEBI" id="CHEBI:46911"/>
        <dbReference type="ChEBI" id="CHEBI:57805"/>
        <dbReference type="EC" id="2.3.1.35"/>
    </reaction>
</comment>
<keyword evidence="8" id="KW-0511">Multifunctional enzyme</keyword>
<feature type="chain" id="PRO_5023377290" description="Arginine biosynthesis bifunctional protein ArgJ beta chain" evidence="8">
    <location>
        <begin position="188"/>
        <end position="392"/>
    </location>
</feature>
<dbReference type="CDD" id="cd02152">
    <property type="entry name" value="OAT"/>
    <property type="match status" value="1"/>
</dbReference>
<dbReference type="GO" id="GO:0006526">
    <property type="term" value="P:L-arginine biosynthetic process"/>
    <property type="evidence" value="ECO:0007669"/>
    <property type="project" value="UniProtKB-UniRule"/>
</dbReference>
<dbReference type="GO" id="GO:0006592">
    <property type="term" value="P:ornithine biosynthetic process"/>
    <property type="evidence" value="ECO:0007669"/>
    <property type="project" value="TreeGrafter"/>
</dbReference>
<evidence type="ECO:0000256" key="5">
    <source>
        <dbReference type="ARBA" id="ARBA00022679"/>
    </source>
</evidence>
<dbReference type="PANTHER" id="PTHR23100:SF0">
    <property type="entry name" value="ARGININE BIOSYNTHESIS BIFUNCTIONAL PROTEIN ARGJ, MITOCHONDRIAL"/>
    <property type="match status" value="1"/>
</dbReference>
<feature type="binding site" evidence="8">
    <location>
        <position position="268"/>
    </location>
    <ligand>
        <name>substrate</name>
    </ligand>
</feature>
<protein>
    <recommendedName>
        <fullName evidence="8">Arginine biosynthesis bifunctional protein ArgJ</fullName>
    </recommendedName>
    <domain>
        <recommendedName>
            <fullName evidence="8">Glutamate N-acetyltransferase</fullName>
            <ecNumber evidence="8">2.3.1.35</ecNumber>
        </recommendedName>
        <alternativeName>
            <fullName evidence="8">Ornithine acetyltransferase</fullName>
            <shortName evidence="8">OATase</shortName>
        </alternativeName>
        <alternativeName>
            <fullName evidence="8">Ornithine transacetylase</fullName>
        </alternativeName>
    </domain>
    <domain>
        <recommendedName>
            <fullName evidence="8">Amino-acid acetyltransferase</fullName>
            <ecNumber evidence="8">2.3.1.1</ecNumber>
        </recommendedName>
        <alternativeName>
            <fullName evidence="8">N-acetylglutamate synthase</fullName>
            <shortName evidence="8">AGSase</shortName>
        </alternativeName>
    </domain>
    <component>
        <recommendedName>
            <fullName evidence="8">Arginine biosynthesis bifunctional protein ArgJ alpha chain</fullName>
        </recommendedName>
    </component>
    <component>
        <recommendedName>
            <fullName evidence="8">Arginine biosynthesis bifunctional protein ArgJ beta chain</fullName>
        </recommendedName>
    </component>
</protein>